<reference evidence="2 3" key="1">
    <citation type="submission" date="2018-08" db="EMBL/GenBank/DDBJ databases">
        <title>Bacillus chawlae sp. nov., Bacillus glennii sp. nov., and Bacillus saganii sp. nov. Isolated from the Vehicle Assembly Building at Kennedy Space Center where the Viking Spacecraft were Assembled.</title>
        <authorList>
            <person name="Seuylemezian A."/>
            <person name="Vaishampayan P."/>
        </authorList>
    </citation>
    <scope>NUCLEOTIDE SEQUENCE [LARGE SCALE GENOMIC DNA]</scope>
    <source>
        <strain evidence="2 3">V44-8</strain>
    </source>
</reference>
<feature type="chain" id="PRO_5017067782" evidence="1">
    <location>
        <begin position="20"/>
        <end position="125"/>
    </location>
</feature>
<keyword evidence="1" id="KW-0732">Signal</keyword>
<dbReference type="RefSeq" id="WP_117323574.1">
    <property type="nucleotide sequence ID" value="NZ_QVTD01000011.1"/>
</dbReference>
<dbReference type="EMBL" id="QVTD01000011">
    <property type="protein sequence ID" value="RFU62116.1"/>
    <property type="molecule type" value="Genomic_DNA"/>
</dbReference>
<dbReference type="PANTHER" id="PTHR35792">
    <property type="entry name" value="GENERAL STRESS PROTEIN"/>
    <property type="match status" value="1"/>
</dbReference>
<organism evidence="2 3">
    <name type="scientific">Peribacillus glennii</name>
    <dbReference type="NCBI Taxonomy" id="2303991"/>
    <lineage>
        <taxon>Bacteria</taxon>
        <taxon>Bacillati</taxon>
        <taxon>Bacillota</taxon>
        <taxon>Bacilli</taxon>
        <taxon>Bacillales</taxon>
        <taxon>Bacillaceae</taxon>
        <taxon>Peribacillus</taxon>
    </lineage>
</organism>
<dbReference type="InterPro" id="IPR052928">
    <property type="entry name" value="Desiccation-related_membrane"/>
</dbReference>
<evidence type="ECO:0000313" key="3">
    <source>
        <dbReference type="Proteomes" id="UP000262939"/>
    </source>
</evidence>
<sequence length="125" mass="13700">MNAKSFIVGFLTGTVIAGAATMLNAPTSGKELRTKIKDNKDEILATLAEVKERLIDIKDETAQASKVSKDSINSFIADVKILIENWKQDIEPNKQELTSHIQEIESSISELENTATASPILKQTN</sequence>
<protein>
    <submittedName>
        <fullName evidence="2">YtxH domain-containing protein</fullName>
    </submittedName>
</protein>
<gene>
    <name evidence="2" type="ORF">D0466_16165</name>
</gene>
<accession>A0A372L9V8</accession>
<feature type="signal peptide" evidence="1">
    <location>
        <begin position="1"/>
        <end position="19"/>
    </location>
</feature>
<keyword evidence="3" id="KW-1185">Reference proteome</keyword>
<dbReference type="Pfam" id="PF12732">
    <property type="entry name" value="YtxH"/>
    <property type="match status" value="1"/>
</dbReference>
<dbReference type="AlphaFoldDB" id="A0A372L9V8"/>
<comment type="caution">
    <text evidence="2">The sequence shown here is derived from an EMBL/GenBank/DDBJ whole genome shotgun (WGS) entry which is preliminary data.</text>
</comment>
<dbReference type="InterPro" id="IPR024623">
    <property type="entry name" value="YtxH"/>
</dbReference>
<name>A0A372L9V8_9BACI</name>
<dbReference type="Proteomes" id="UP000262939">
    <property type="component" value="Unassembled WGS sequence"/>
</dbReference>
<dbReference type="OrthoDB" id="2989636at2"/>
<proteinExistence type="predicted"/>
<evidence type="ECO:0000256" key="1">
    <source>
        <dbReference type="SAM" id="SignalP"/>
    </source>
</evidence>
<evidence type="ECO:0000313" key="2">
    <source>
        <dbReference type="EMBL" id="RFU62116.1"/>
    </source>
</evidence>
<dbReference type="PANTHER" id="PTHR35792:SF3">
    <property type="entry name" value="IG HYPOTHETICAL 17707"/>
    <property type="match status" value="1"/>
</dbReference>